<sequence length="289" mass="31208">MDTQSIPGLAAREIDCVNKREVTPLTFTAVDGLAFAAQKGKLGRSSSHSFMAGDIGPLLELRHLSADGLLTPFENILSESPSYTTDLFLALKQSQQLWICPSTRRAGFFRTTDSEADASNAYHFGMAAQKAAIDAGFSKHVGSQLVAAVLEMVDNIYLHSTLSETGLAAFHARPGYFEFAVVDRGVGILRSLQENSEYAQLNDHGDALQTALTDGCSRFGSDSKHGHGFRSLFIGLSNLNGALRFRTGDHALTIDGRDPISIPWTKLAKPNISGFLAFVSCRTHARSKG</sequence>
<name>A0A7C9VDB9_9BRAD</name>
<organism evidence="1 2">
    <name type="scientific">Candidatus Afipia apatlaquensis</name>
    <dbReference type="NCBI Taxonomy" id="2712852"/>
    <lineage>
        <taxon>Bacteria</taxon>
        <taxon>Pseudomonadati</taxon>
        <taxon>Pseudomonadota</taxon>
        <taxon>Alphaproteobacteria</taxon>
        <taxon>Hyphomicrobiales</taxon>
        <taxon>Nitrobacteraceae</taxon>
        <taxon>Afipia</taxon>
    </lineage>
</organism>
<protein>
    <submittedName>
        <fullName evidence="1">Uncharacterized protein</fullName>
    </submittedName>
</protein>
<proteinExistence type="predicted"/>
<gene>
    <name evidence="1" type="ORF">G4V63_09445</name>
</gene>
<evidence type="ECO:0000313" key="2">
    <source>
        <dbReference type="Proteomes" id="UP000480266"/>
    </source>
</evidence>
<dbReference type="EMBL" id="JAAMRR010000494">
    <property type="protein sequence ID" value="NGX95428.1"/>
    <property type="molecule type" value="Genomic_DNA"/>
</dbReference>
<comment type="caution">
    <text evidence="1">The sequence shown here is derived from an EMBL/GenBank/DDBJ whole genome shotgun (WGS) entry which is preliminary data.</text>
</comment>
<evidence type="ECO:0000313" key="1">
    <source>
        <dbReference type="EMBL" id="NGX95428.1"/>
    </source>
</evidence>
<reference evidence="1" key="1">
    <citation type="submission" date="2020-02" db="EMBL/GenBank/DDBJ databases">
        <title>Draft genome sequence of Candidatus Afipia apatlaquensis IBT-C3, a potential strain for decolorization of textile dyes.</title>
        <authorList>
            <person name="Sanchez-Reyes A."/>
            <person name="Breton-Deval L."/>
            <person name="Mangelson H."/>
            <person name="Sanchez-Flores A."/>
        </authorList>
    </citation>
    <scope>NUCLEOTIDE SEQUENCE [LARGE SCALE GENOMIC DNA]</scope>
    <source>
        <strain evidence="1">IBT-C3</strain>
    </source>
</reference>
<dbReference type="Proteomes" id="UP000480266">
    <property type="component" value="Unassembled WGS sequence"/>
</dbReference>
<accession>A0A7C9VDB9</accession>
<dbReference type="AlphaFoldDB" id="A0A7C9VDB9"/>
<keyword evidence="2" id="KW-1185">Reference proteome</keyword>